<dbReference type="Proteomes" id="UP001500200">
    <property type="component" value="Unassembled WGS sequence"/>
</dbReference>
<proteinExistence type="predicted"/>
<organism evidence="1 2">
    <name type="scientific">Arthrobacter gyeryongensis</name>
    <dbReference type="NCBI Taxonomy" id="1650592"/>
    <lineage>
        <taxon>Bacteria</taxon>
        <taxon>Bacillati</taxon>
        <taxon>Actinomycetota</taxon>
        <taxon>Actinomycetes</taxon>
        <taxon>Micrococcales</taxon>
        <taxon>Micrococcaceae</taxon>
        <taxon>Arthrobacter</taxon>
    </lineage>
</organism>
<comment type="caution">
    <text evidence="1">The sequence shown here is derived from an EMBL/GenBank/DDBJ whole genome shotgun (WGS) entry which is preliminary data.</text>
</comment>
<keyword evidence="2" id="KW-1185">Reference proteome</keyword>
<protein>
    <submittedName>
        <fullName evidence="1">Uncharacterized protein</fullName>
    </submittedName>
</protein>
<reference evidence="2" key="1">
    <citation type="journal article" date="2019" name="Int. J. Syst. Evol. Microbiol.">
        <title>The Global Catalogue of Microorganisms (GCM) 10K type strain sequencing project: providing services to taxonomists for standard genome sequencing and annotation.</title>
        <authorList>
            <consortium name="The Broad Institute Genomics Platform"/>
            <consortium name="The Broad Institute Genome Sequencing Center for Infectious Disease"/>
            <person name="Wu L."/>
            <person name="Ma J."/>
        </authorList>
    </citation>
    <scope>NUCLEOTIDE SEQUENCE [LARGE SCALE GENOMIC DNA]</scope>
    <source>
        <strain evidence="2">JCM 18514</strain>
    </source>
</reference>
<name>A0ABP9SMB8_9MICC</name>
<sequence length="59" mass="6234">MDSRQIDHGTGGPAWRIALRLRDGPQPLGKQGSVGTVQRWKDVAVSVHPAGPGAAAHRI</sequence>
<dbReference type="EMBL" id="BAABKK010000027">
    <property type="protein sequence ID" value="GAA5199026.1"/>
    <property type="molecule type" value="Genomic_DNA"/>
</dbReference>
<gene>
    <name evidence="1" type="ORF">GCM10023346_37760</name>
</gene>
<evidence type="ECO:0000313" key="1">
    <source>
        <dbReference type="EMBL" id="GAA5199026.1"/>
    </source>
</evidence>
<evidence type="ECO:0000313" key="2">
    <source>
        <dbReference type="Proteomes" id="UP001500200"/>
    </source>
</evidence>
<accession>A0ABP9SMB8</accession>